<dbReference type="InterPro" id="IPR001647">
    <property type="entry name" value="HTH_TetR"/>
</dbReference>
<dbReference type="EMBL" id="CP002541">
    <property type="protein sequence ID" value="ADY13869.1"/>
    <property type="molecule type" value="Genomic_DNA"/>
</dbReference>
<dbReference type="InterPro" id="IPR025996">
    <property type="entry name" value="MT1864/Rv1816-like_C"/>
</dbReference>
<accession>F0RU10</accession>
<evidence type="ECO:0000313" key="6">
    <source>
        <dbReference type="EMBL" id="ADY13869.1"/>
    </source>
</evidence>
<dbReference type="AlphaFoldDB" id="F0RU10"/>
<evidence type="ECO:0000259" key="5">
    <source>
        <dbReference type="PROSITE" id="PS50977"/>
    </source>
</evidence>
<organism evidence="6 7">
    <name type="scientific">Sphaerochaeta globosa (strain ATCC BAA-1886 / DSM 22777 / Buddy)</name>
    <name type="common">Spirochaeta sp. (strain Buddy)</name>
    <dbReference type="NCBI Taxonomy" id="158189"/>
    <lineage>
        <taxon>Bacteria</taxon>
        <taxon>Pseudomonadati</taxon>
        <taxon>Spirochaetota</taxon>
        <taxon>Spirochaetia</taxon>
        <taxon>Spirochaetales</taxon>
        <taxon>Sphaerochaetaceae</taxon>
        <taxon>Sphaerochaeta</taxon>
    </lineage>
</organism>
<dbReference type="SUPFAM" id="SSF46689">
    <property type="entry name" value="Homeodomain-like"/>
    <property type="match status" value="1"/>
</dbReference>
<dbReference type="Pfam" id="PF13305">
    <property type="entry name" value="TetR_C_33"/>
    <property type="match status" value="1"/>
</dbReference>
<dbReference type="Gene3D" id="1.10.357.10">
    <property type="entry name" value="Tetracycline Repressor, domain 2"/>
    <property type="match status" value="1"/>
</dbReference>
<dbReference type="PRINTS" id="PR00455">
    <property type="entry name" value="HTHTETR"/>
</dbReference>
<evidence type="ECO:0000256" key="3">
    <source>
        <dbReference type="ARBA" id="ARBA00023163"/>
    </source>
</evidence>
<evidence type="ECO:0000256" key="2">
    <source>
        <dbReference type="ARBA" id="ARBA00023125"/>
    </source>
</evidence>
<dbReference type="eggNOG" id="COG1309">
    <property type="taxonomic scope" value="Bacteria"/>
</dbReference>
<dbReference type="SUPFAM" id="SSF48498">
    <property type="entry name" value="Tetracyclin repressor-like, C-terminal domain"/>
    <property type="match status" value="1"/>
</dbReference>
<dbReference type="Proteomes" id="UP000008466">
    <property type="component" value="Chromosome"/>
</dbReference>
<dbReference type="PROSITE" id="PS50977">
    <property type="entry name" value="HTH_TETR_2"/>
    <property type="match status" value="1"/>
</dbReference>
<keyword evidence="3" id="KW-0804">Transcription</keyword>
<evidence type="ECO:0000256" key="4">
    <source>
        <dbReference type="PROSITE-ProRule" id="PRU00335"/>
    </source>
</evidence>
<dbReference type="Pfam" id="PF00440">
    <property type="entry name" value="TetR_N"/>
    <property type="match status" value="1"/>
</dbReference>
<evidence type="ECO:0000256" key="1">
    <source>
        <dbReference type="ARBA" id="ARBA00023015"/>
    </source>
</evidence>
<dbReference type="OrthoDB" id="9179041at2"/>
<dbReference type="KEGG" id="sbu:SpiBuddy_2048"/>
<dbReference type="HOGENOM" id="CLU_069356_40_0_12"/>
<gene>
    <name evidence="6" type="ordered locus">SpiBuddy_2048</name>
</gene>
<feature type="DNA-binding region" description="H-T-H motif" evidence="4">
    <location>
        <begin position="32"/>
        <end position="51"/>
    </location>
</feature>
<sequence>MGKRSYHHGSLENDLIHKGLQLLTTVGLEAFSLRKVAALCGVSNTAPYRHFSSKQALIIAITTRVSTEFTCALDSVVHQYEGDRKKQIIQASTLYVSFMVEHPEHFKCIFMMDHTRPLFIKEGTFTEPDRYIVSMFKMLFGGLGEEHTMDALAVWSLVHGFTAMLVNKTLVYEGSYTDAVEAMVKKLCFFSPSGIHGSPIDDESIHTEFGDKVDHHGPTQDDVV</sequence>
<feature type="domain" description="HTH tetR-type" evidence="5">
    <location>
        <begin position="9"/>
        <end position="69"/>
    </location>
</feature>
<evidence type="ECO:0000313" key="7">
    <source>
        <dbReference type="Proteomes" id="UP000008466"/>
    </source>
</evidence>
<dbReference type="InterPro" id="IPR009057">
    <property type="entry name" value="Homeodomain-like_sf"/>
</dbReference>
<keyword evidence="7" id="KW-1185">Reference proteome</keyword>
<dbReference type="InterPro" id="IPR036271">
    <property type="entry name" value="Tet_transcr_reg_TetR-rel_C_sf"/>
</dbReference>
<reference evidence="7" key="1">
    <citation type="submission" date="2011-02" db="EMBL/GenBank/DDBJ databases">
        <title>Complete sequence of Spirochaeta sp. Buddy.</title>
        <authorList>
            <person name="Lucas S."/>
            <person name="Copeland A."/>
            <person name="Lapidus A."/>
            <person name="Cheng J.-F."/>
            <person name="Goodwin L."/>
            <person name="Pitluck S."/>
            <person name="Zeytun A."/>
            <person name="Detter J.C."/>
            <person name="Han C."/>
            <person name="Tapia R."/>
            <person name="Land M."/>
            <person name="Hauser L."/>
            <person name="Kyrpides N."/>
            <person name="Ivanova N."/>
            <person name="Mikhailova N."/>
            <person name="Pagani I."/>
            <person name="Ritalahti K.M."/>
            <person name="Loeffler F.E."/>
            <person name="Woyke T."/>
        </authorList>
    </citation>
    <scope>NUCLEOTIDE SEQUENCE [LARGE SCALE GENOMIC DNA]</scope>
    <source>
        <strain evidence="7">ATCC BAA-1886 / DSM 22777 / Buddy</strain>
    </source>
</reference>
<dbReference type="GO" id="GO:0003677">
    <property type="term" value="F:DNA binding"/>
    <property type="evidence" value="ECO:0007669"/>
    <property type="project" value="UniProtKB-UniRule"/>
</dbReference>
<keyword evidence="2 4" id="KW-0238">DNA-binding</keyword>
<keyword evidence="1" id="KW-0805">Transcription regulation</keyword>
<dbReference type="RefSeq" id="WP_013607718.1">
    <property type="nucleotide sequence ID" value="NC_015152.1"/>
</dbReference>
<proteinExistence type="predicted"/>
<name>F0RU10_SPHGB</name>
<protein>
    <submittedName>
        <fullName evidence="6">Transcriptional regulator, TetR family</fullName>
    </submittedName>
</protein>